<proteinExistence type="predicted"/>
<evidence type="ECO:0000256" key="1">
    <source>
        <dbReference type="SAM" id="MobiDB-lite"/>
    </source>
</evidence>
<name>A0ABR1J1E1_9AGAR</name>
<evidence type="ECO:0000313" key="3">
    <source>
        <dbReference type="Proteomes" id="UP001498398"/>
    </source>
</evidence>
<gene>
    <name evidence="2" type="ORF">VKT23_014137</name>
</gene>
<keyword evidence="3" id="KW-1185">Reference proteome</keyword>
<evidence type="ECO:0008006" key="4">
    <source>
        <dbReference type="Google" id="ProtNLM"/>
    </source>
</evidence>
<organism evidence="2 3">
    <name type="scientific">Marasmiellus scandens</name>
    <dbReference type="NCBI Taxonomy" id="2682957"/>
    <lineage>
        <taxon>Eukaryota</taxon>
        <taxon>Fungi</taxon>
        <taxon>Dikarya</taxon>
        <taxon>Basidiomycota</taxon>
        <taxon>Agaricomycotina</taxon>
        <taxon>Agaricomycetes</taxon>
        <taxon>Agaricomycetidae</taxon>
        <taxon>Agaricales</taxon>
        <taxon>Marasmiineae</taxon>
        <taxon>Omphalotaceae</taxon>
        <taxon>Marasmiellus</taxon>
    </lineage>
</organism>
<feature type="region of interest" description="Disordered" evidence="1">
    <location>
        <begin position="1"/>
        <end position="20"/>
    </location>
</feature>
<evidence type="ECO:0000313" key="2">
    <source>
        <dbReference type="EMBL" id="KAK7447427.1"/>
    </source>
</evidence>
<comment type="caution">
    <text evidence="2">The sequence shown here is derived from an EMBL/GenBank/DDBJ whole genome shotgun (WGS) entry which is preliminary data.</text>
</comment>
<dbReference type="Proteomes" id="UP001498398">
    <property type="component" value="Unassembled WGS sequence"/>
</dbReference>
<accession>A0ABR1J1E1</accession>
<sequence>MIDMPLGKRARRAATPSITTDPNETRGVVVPILSLPNEVICMIVDEILSDRDVLSLIATNKRLNSVVGFHFLKSRTSFDTDSRGVSIGHHSRPSFDILRRALLSVLGCLDGASYMFCSIGSLELVHVLSILRRIPKRTILSSFQIDISLTSFWSYSSRVNDLICQLFHQLSQRKCQALLLNVRQLPGLSTTSLKPIKASPLTTLDDVRFGKYFFARPFDRWITNSLNQSHVTKLRIPYIRYLDQFLPKLQLRHLSNFGFDSEDASLLAKDRDALQSFFRRHPSITLLDMSRTSMSPQNPNLKSFEDHDVLQSMVVLHVSSSLVPFLFASKTSLPSVQDIALYFPDKSLLEKALEVLSNRQRIISKVAIHTGGSSTAIFQQSNNQARVASLSSVTTLDIYFWLGSTKTENLPQVLASWINRAFPDVKDLGMHFTYWDDRRRLHFLKQVKRTCPSVEKVVIDWTDMTERFDVLER</sequence>
<reference evidence="2 3" key="1">
    <citation type="submission" date="2024-01" db="EMBL/GenBank/DDBJ databases">
        <title>A draft genome for the cacao thread blight pathogen Marasmiellus scandens.</title>
        <authorList>
            <person name="Baruah I.K."/>
            <person name="Leung J."/>
            <person name="Bukari Y."/>
            <person name="Amoako-Attah I."/>
            <person name="Meinhardt L.W."/>
            <person name="Bailey B.A."/>
            <person name="Cohen S.P."/>
        </authorList>
    </citation>
    <scope>NUCLEOTIDE SEQUENCE [LARGE SCALE GENOMIC DNA]</scope>
    <source>
        <strain evidence="2 3">GH-19</strain>
    </source>
</reference>
<protein>
    <recommendedName>
        <fullName evidence="4">F-box domain-containing protein</fullName>
    </recommendedName>
</protein>
<dbReference type="EMBL" id="JBANRG010000041">
    <property type="protein sequence ID" value="KAK7447427.1"/>
    <property type="molecule type" value="Genomic_DNA"/>
</dbReference>